<reference evidence="2" key="1">
    <citation type="submission" date="2016-02" db="EMBL/GenBank/DDBJ databases">
        <authorList>
            <person name="Holder M.E."/>
            <person name="Ajami N.J."/>
            <person name="Petrosino J.F."/>
        </authorList>
    </citation>
    <scope>NUCLEOTIDE SEQUENCE [LARGE SCALE GENOMIC DNA]</scope>
    <source>
        <strain evidence="2">DSM 12838</strain>
    </source>
</reference>
<protein>
    <submittedName>
        <fullName evidence="1">Uncharacterized protein</fullName>
    </submittedName>
</protein>
<dbReference type="Proteomes" id="UP000063964">
    <property type="component" value="Chromosome"/>
</dbReference>
<dbReference type="KEGG" id="doa:AXF15_10945"/>
<sequence length="66" mass="7315">MFGVGKNKSNRLTISLDDEAYAMLAKLSETGKPLGYDLDEFVDGMCQALSFFYDGAIFECIHASRL</sequence>
<evidence type="ECO:0000313" key="2">
    <source>
        <dbReference type="Proteomes" id="UP000063964"/>
    </source>
</evidence>
<dbReference type="AlphaFoldDB" id="A0A0X8JRU0"/>
<dbReference type="STRING" id="888061.AXF15_10945"/>
<dbReference type="RefSeq" id="WP_066607345.1">
    <property type="nucleotide sequence ID" value="NZ_CP014230.1"/>
</dbReference>
<keyword evidence="2" id="KW-1185">Reference proteome</keyword>
<organism evidence="1 2">
    <name type="scientific">Desulfomicrobium orale DSM 12838</name>
    <dbReference type="NCBI Taxonomy" id="888061"/>
    <lineage>
        <taxon>Bacteria</taxon>
        <taxon>Pseudomonadati</taxon>
        <taxon>Thermodesulfobacteriota</taxon>
        <taxon>Desulfovibrionia</taxon>
        <taxon>Desulfovibrionales</taxon>
        <taxon>Desulfomicrobiaceae</taxon>
        <taxon>Desulfomicrobium</taxon>
    </lineage>
</organism>
<dbReference type="EMBL" id="CP014230">
    <property type="protein sequence ID" value="AMD93567.1"/>
    <property type="molecule type" value="Genomic_DNA"/>
</dbReference>
<name>A0A0X8JRU0_9BACT</name>
<gene>
    <name evidence="1" type="ORF">AXF15_10945</name>
</gene>
<accession>A0A0X8JRU0</accession>
<proteinExistence type="predicted"/>
<evidence type="ECO:0000313" key="1">
    <source>
        <dbReference type="EMBL" id="AMD93567.1"/>
    </source>
</evidence>